<keyword evidence="6" id="KW-0963">Cytoplasm</keyword>
<feature type="domain" description="Translation elongation factor EFTs/EF1B dimerisation" evidence="9">
    <location>
        <begin position="71"/>
        <end position="274"/>
    </location>
</feature>
<dbReference type="Gene3D" id="1.10.286.20">
    <property type="match status" value="1"/>
</dbReference>
<evidence type="ECO:0000256" key="5">
    <source>
        <dbReference type="ARBA" id="ARBA00025453"/>
    </source>
</evidence>
<organism evidence="10 11">
    <name type="scientific">Lacticaseibacillus paracasei NRIC 0644</name>
    <dbReference type="NCBI Taxonomy" id="1435038"/>
    <lineage>
        <taxon>Bacteria</taxon>
        <taxon>Bacillati</taxon>
        <taxon>Bacillota</taxon>
        <taxon>Bacilli</taxon>
        <taxon>Lactobacillales</taxon>
        <taxon>Lactobacillaceae</taxon>
        <taxon>Lacticaseibacillus</taxon>
    </lineage>
</organism>
<dbReference type="HAMAP" id="MF_00050">
    <property type="entry name" value="EF_Ts"/>
    <property type="match status" value="1"/>
</dbReference>
<evidence type="ECO:0000256" key="8">
    <source>
        <dbReference type="RuleBase" id="RU000643"/>
    </source>
</evidence>
<gene>
    <name evidence="6" type="primary">tsf</name>
    <name evidence="10" type="ORF">LC0644_0758</name>
</gene>
<evidence type="ECO:0000313" key="10">
    <source>
        <dbReference type="EMBL" id="GAN36169.1"/>
    </source>
</evidence>
<dbReference type="InterPro" id="IPR009060">
    <property type="entry name" value="UBA-like_sf"/>
</dbReference>
<dbReference type="SUPFAM" id="SSF46934">
    <property type="entry name" value="UBA-like"/>
    <property type="match status" value="1"/>
</dbReference>
<dbReference type="FunFam" id="1.10.8.10:FF:000001">
    <property type="entry name" value="Elongation factor Ts"/>
    <property type="match status" value="1"/>
</dbReference>
<keyword evidence="4 6" id="KW-0648">Protein biosynthesis</keyword>
<dbReference type="PROSITE" id="PS01126">
    <property type="entry name" value="EF_TS_1"/>
    <property type="match status" value="1"/>
</dbReference>
<proteinExistence type="inferred from homology"/>
<keyword evidence="3 6" id="KW-0251">Elongation factor</keyword>
<name>A0A0C9PVV2_LACPA</name>
<comment type="similarity">
    <text evidence="1 6 7">Belongs to the EF-Ts family.</text>
</comment>
<dbReference type="InterPro" id="IPR001816">
    <property type="entry name" value="Transl_elong_EFTs/EF1B"/>
</dbReference>
<dbReference type="InterPro" id="IPR018101">
    <property type="entry name" value="Transl_elong_Ts_CS"/>
</dbReference>
<feature type="region of interest" description="Involved in Mg(2+) ion dislocation from EF-Tu" evidence="6">
    <location>
        <begin position="80"/>
        <end position="83"/>
    </location>
</feature>
<dbReference type="InterPro" id="IPR036402">
    <property type="entry name" value="EF-Ts_dimer_sf"/>
</dbReference>
<dbReference type="AlphaFoldDB" id="A0A0C9PVV2"/>
<dbReference type="NCBIfam" id="TIGR00116">
    <property type="entry name" value="tsf"/>
    <property type="match status" value="1"/>
</dbReference>
<dbReference type="Proteomes" id="UP000032552">
    <property type="component" value="Unassembled WGS sequence"/>
</dbReference>
<dbReference type="PROSITE" id="PS01127">
    <property type="entry name" value="EF_TS_2"/>
    <property type="match status" value="1"/>
</dbReference>
<dbReference type="RefSeq" id="WP_045625749.1">
    <property type="nucleotide sequence ID" value="NZ_BAYM01000051.1"/>
</dbReference>
<comment type="subcellular location">
    <subcellularLocation>
        <location evidence="6 8">Cytoplasm</location>
    </subcellularLocation>
</comment>
<evidence type="ECO:0000256" key="7">
    <source>
        <dbReference type="RuleBase" id="RU000642"/>
    </source>
</evidence>
<reference evidence="11" key="1">
    <citation type="submission" date="2014-05" db="EMBL/GenBank/DDBJ databases">
        <title>Whole genome sequencing of Lactobacillus casei NRIC0644.</title>
        <authorList>
            <person name="Atarashi H."/>
            <person name="Yoshida Y."/>
            <person name="Fujimura S."/>
            <person name="Tanaka N."/>
            <person name="Shiwa Y."/>
            <person name="Yoshikawa H."/>
            <person name="Okada S."/>
            <person name="Nakagawa J."/>
        </authorList>
    </citation>
    <scope>NUCLEOTIDE SEQUENCE [LARGE SCALE GENOMIC DNA]</scope>
    <source>
        <strain evidence="11">NRIC0644</strain>
    </source>
</reference>
<dbReference type="CDD" id="cd14275">
    <property type="entry name" value="UBA_EF-Ts"/>
    <property type="match status" value="1"/>
</dbReference>
<dbReference type="InterPro" id="IPR014039">
    <property type="entry name" value="Transl_elong_EFTs/EF1B_dimer"/>
</dbReference>
<dbReference type="PANTHER" id="PTHR11741:SF0">
    <property type="entry name" value="ELONGATION FACTOR TS, MITOCHONDRIAL"/>
    <property type="match status" value="1"/>
</dbReference>
<evidence type="ECO:0000259" key="9">
    <source>
        <dbReference type="Pfam" id="PF00889"/>
    </source>
</evidence>
<evidence type="ECO:0000256" key="2">
    <source>
        <dbReference type="ARBA" id="ARBA00016956"/>
    </source>
</evidence>
<sequence>MAQITAAQVKELRDRTQVGMMDAKKALVAADGDMDKAIDVLREKGLAKAAKKSGNIAAEGLAEIAVNGNTAAIIEVNSETDFVASNDQFKDYVNNVAAAIAANKPADLEAAKATKMSDGQTVDEGAIALTTVIGEKISLRRFQVVEKTDNEHFGKYLHNGGQIAALTVIEGADDNTAKDVAMHVAAINPEYLDRTKVPAEELKHQTDIFTEETKNEGKPEKIVPRIVEGRVNKWLGEISLVDQEFVKDPDQTVAKYVAAKGGKVKGFVRYEVGEGIEKKQENFADEVMDQIKG</sequence>
<accession>A0A0C9PVV2</accession>
<protein>
    <recommendedName>
        <fullName evidence="2 6">Elongation factor Ts</fullName>
        <shortName evidence="6">EF-Ts</shortName>
    </recommendedName>
</protein>
<dbReference type="Gene3D" id="3.30.479.20">
    <property type="entry name" value="Elongation factor Ts, dimerisation domain"/>
    <property type="match status" value="2"/>
</dbReference>
<dbReference type="Pfam" id="PF00889">
    <property type="entry name" value="EF_TS"/>
    <property type="match status" value="1"/>
</dbReference>
<dbReference type="SUPFAM" id="SSF54713">
    <property type="entry name" value="Elongation factor Ts (EF-Ts), dimerisation domain"/>
    <property type="match status" value="2"/>
</dbReference>
<comment type="caution">
    <text evidence="10">The sequence shown here is derived from an EMBL/GenBank/DDBJ whole genome shotgun (WGS) entry which is preliminary data.</text>
</comment>
<dbReference type="Gene3D" id="1.10.8.10">
    <property type="entry name" value="DNA helicase RuvA subunit, C-terminal domain"/>
    <property type="match status" value="1"/>
</dbReference>
<dbReference type="EMBL" id="BAYM01000051">
    <property type="protein sequence ID" value="GAN36169.1"/>
    <property type="molecule type" value="Genomic_DNA"/>
</dbReference>
<evidence type="ECO:0000256" key="4">
    <source>
        <dbReference type="ARBA" id="ARBA00022917"/>
    </source>
</evidence>
<evidence type="ECO:0000256" key="3">
    <source>
        <dbReference type="ARBA" id="ARBA00022768"/>
    </source>
</evidence>
<comment type="function">
    <text evidence="5 6 7">Associates with the EF-Tu.GDP complex and induces the exchange of GDP to GTP. It remains bound to the aminoacyl-tRNA.EF-Tu.GTP complex up to the GTP hydrolysis stage on the ribosome.</text>
</comment>
<evidence type="ECO:0000256" key="1">
    <source>
        <dbReference type="ARBA" id="ARBA00005532"/>
    </source>
</evidence>
<evidence type="ECO:0000256" key="6">
    <source>
        <dbReference type="HAMAP-Rule" id="MF_00050"/>
    </source>
</evidence>
<dbReference type="PANTHER" id="PTHR11741">
    <property type="entry name" value="ELONGATION FACTOR TS"/>
    <property type="match status" value="1"/>
</dbReference>
<dbReference type="GO" id="GO:0003746">
    <property type="term" value="F:translation elongation factor activity"/>
    <property type="evidence" value="ECO:0007669"/>
    <property type="project" value="UniProtKB-UniRule"/>
</dbReference>
<dbReference type="GO" id="GO:0005737">
    <property type="term" value="C:cytoplasm"/>
    <property type="evidence" value="ECO:0007669"/>
    <property type="project" value="UniProtKB-SubCell"/>
</dbReference>
<evidence type="ECO:0000313" key="11">
    <source>
        <dbReference type="Proteomes" id="UP000032552"/>
    </source>
</evidence>